<keyword evidence="2" id="KW-1185">Reference proteome</keyword>
<comment type="caution">
    <text evidence="1">The sequence shown here is derived from an EMBL/GenBank/DDBJ whole genome shotgun (WGS) entry which is preliminary data.</text>
</comment>
<accession>A0ACC0HJU0</accession>
<organism evidence="1 2">
    <name type="scientific">Camellia lanceoleosa</name>
    <dbReference type="NCBI Taxonomy" id="1840588"/>
    <lineage>
        <taxon>Eukaryota</taxon>
        <taxon>Viridiplantae</taxon>
        <taxon>Streptophyta</taxon>
        <taxon>Embryophyta</taxon>
        <taxon>Tracheophyta</taxon>
        <taxon>Spermatophyta</taxon>
        <taxon>Magnoliopsida</taxon>
        <taxon>eudicotyledons</taxon>
        <taxon>Gunneridae</taxon>
        <taxon>Pentapetalae</taxon>
        <taxon>asterids</taxon>
        <taxon>Ericales</taxon>
        <taxon>Theaceae</taxon>
        <taxon>Camellia</taxon>
    </lineage>
</organism>
<reference evidence="1 2" key="1">
    <citation type="journal article" date="2022" name="Plant J.">
        <title>Chromosome-level genome of Camellia lanceoleosa provides a valuable resource for understanding genome evolution and self-incompatibility.</title>
        <authorList>
            <person name="Gong W."/>
            <person name="Xiao S."/>
            <person name="Wang L."/>
            <person name="Liao Z."/>
            <person name="Chang Y."/>
            <person name="Mo W."/>
            <person name="Hu G."/>
            <person name="Li W."/>
            <person name="Zhao G."/>
            <person name="Zhu H."/>
            <person name="Hu X."/>
            <person name="Ji K."/>
            <person name="Xiang X."/>
            <person name="Song Q."/>
            <person name="Yuan D."/>
            <person name="Jin S."/>
            <person name="Zhang L."/>
        </authorList>
    </citation>
    <scope>NUCLEOTIDE SEQUENCE [LARGE SCALE GENOMIC DNA]</scope>
    <source>
        <strain evidence="1">SQ_2022a</strain>
    </source>
</reference>
<name>A0ACC0HJU0_9ERIC</name>
<gene>
    <name evidence="1" type="ORF">LOK49_LG05G00589</name>
</gene>
<evidence type="ECO:0000313" key="2">
    <source>
        <dbReference type="Proteomes" id="UP001060215"/>
    </source>
</evidence>
<evidence type="ECO:0000313" key="1">
    <source>
        <dbReference type="EMBL" id="KAI8013908.1"/>
    </source>
</evidence>
<dbReference type="Proteomes" id="UP001060215">
    <property type="component" value="Chromosome 4"/>
</dbReference>
<protein>
    <submittedName>
        <fullName evidence="1">Uncharacterized protein</fullName>
    </submittedName>
</protein>
<dbReference type="EMBL" id="CM045761">
    <property type="protein sequence ID" value="KAI8013908.1"/>
    <property type="molecule type" value="Genomic_DNA"/>
</dbReference>
<proteinExistence type="predicted"/>
<sequence>MIAGGANVDGKWSGKKMEGDDGLRTMECLRGRLLAERAASRAAKEDAEQLGNKLIELENQLRLETKSRNRAEKRLKFLIKKLESRNISYVSEDSEHSSMVEKSDMSSVSSSSSSPKTQITNTVKCDTEEESVEKMKCPAISQDLEDNVSQRTSTVESNQGRCSAIEESLSSSTEKADCEEHSELGSIRNYNDLTTDDHSSSSLSKLEKENNSEENTEQAQDGDEVDNSLALVPAEFPKASSPPTDPHIVDERVKDVLEALRHAREKLQWKMERRHLIRVGSK</sequence>